<sequence length="325" mass="36609">GSTFMAHGILLILVTRFSTEWLRRKGKSQDYYDSWVIMIWGFINTFMEHKWGTNWTSGDVQHTLIGIMWWSGGLLGIYLSRKNATRNLIPSLIIILTGYILSQQAQQLDIASEIHRMFGFTLMGAGVARLIEVCFLMVEKPITPFRSLCPFLLILSGLLFMGVHEDQILYLSTNGFDAFSYALIQITIAFFVFFIVNLMIDIYWMSGKNDGEPKYEIIIGDVTNENSCDNSRCNKEKDEPSRNVLEGRNGMDGGDGGLGRFPSGNSSFIDDGHISVNLNDGTMRDNNNMESDDDGRDGEIEKKSDGFVVNYLLVSQHADERSQDG</sequence>
<keyword evidence="2" id="KW-1185">Reference proteome</keyword>
<comment type="caution">
    <text evidence="1">The sequence shown here is derived from an EMBL/GenBank/DDBJ whole genome shotgun (WGS) entry which is preliminary data.</text>
</comment>
<dbReference type="Proteomes" id="UP000789920">
    <property type="component" value="Unassembled WGS sequence"/>
</dbReference>
<proteinExistence type="predicted"/>
<organism evidence="1 2">
    <name type="scientific">Racocetra persica</name>
    <dbReference type="NCBI Taxonomy" id="160502"/>
    <lineage>
        <taxon>Eukaryota</taxon>
        <taxon>Fungi</taxon>
        <taxon>Fungi incertae sedis</taxon>
        <taxon>Mucoromycota</taxon>
        <taxon>Glomeromycotina</taxon>
        <taxon>Glomeromycetes</taxon>
        <taxon>Diversisporales</taxon>
        <taxon>Gigasporaceae</taxon>
        <taxon>Racocetra</taxon>
    </lineage>
</organism>
<evidence type="ECO:0000313" key="2">
    <source>
        <dbReference type="Proteomes" id="UP000789920"/>
    </source>
</evidence>
<gene>
    <name evidence="1" type="ORF">RPERSI_LOCUS23131</name>
</gene>
<evidence type="ECO:0000313" key="1">
    <source>
        <dbReference type="EMBL" id="CAG8810679.1"/>
    </source>
</evidence>
<feature type="non-terminal residue" evidence="1">
    <location>
        <position position="325"/>
    </location>
</feature>
<reference evidence="1" key="1">
    <citation type="submission" date="2021-06" db="EMBL/GenBank/DDBJ databases">
        <authorList>
            <person name="Kallberg Y."/>
            <person name="Tangrot J."/>
            <person name="Rosling A."/>
        </authorList>
    </citation>
    <scope>NUCLEOTIDE SEQUENCE</scope>
    <source>
        <strain evidence="1">MA461A</strain>
    </source>
</reference>
<accession>A0ACA9RUX7</accession>
<feature type="non-terminal residue" evidence="1">
    <location>
        <position position="1"/>
    </location>
</feature>
<protein>
    <submittedName>
        <fullName evidence="1">13496_t:CDS:1</fullName>
    </submittedName>
</protein>
<name>A0ACA9RUX7_9GLOM</name>
<dbReference type="EMBL" id="CAJVQC010071532">
    <property type="protein sequence ID" value="CAG8810679.1"/>
    <property type="molecule type" value="Genomic_DNA"/>
</dbReference>